<dbReference type="InterPro" id="IPR013962">
    <property type="entry name" value="DASH_Dam1"/>
</dbReference>
<evidence type="ECO:0000256" key="5">
    <source>
        <dbReference type="ARBA" id="ARBA00020497"/>
    </source>
</evidence>
<evidence type="ECO:0000256" key="12">
    <source>
        <dbReference type="ARBA" id="ARBA00023242"/>
    </source>
</evidence>
<evidence type="ECO:0000256" key="8">
    <source>
        <dbReference type="ARBA" id="ARBA00022701"/>
    </source>
</evidence>
<dbReference type="PANTHER" id="PTHR28113">
    <property type="entry name" value="DASH COMPLEX SUBUNIT DAM1"/>
    <property type="match status" value="1"/>
</dbReference>
<keyword evidence="13" id="KW-0137">Centromere</keyword>
<dbReference type="EMBL" id="JAABOA010000426">
    <property type="protein sequence ID" value="KAF9584389.1"/>
    <property type="molecule type" value="Genomic_DNA"/>
</dbReference>
<evidence type="ECO:0000256" key="16">
    <source>
        <dbReference type="SAM" id="MobiDB-lite"/>
    </source>
</evidence>
<organism evidence="17 18">
    <name type="scientific">Lunasporangiospora selenospora</name>
    <dbReference type="NCBI Taxonomy" id="979761"/>
    <lineage>
        <taxon>Eukaryota</taxon>
        <taxon>Fungi</taxon>
        <taxon>Fungi incertae sedis</taxon>
        <taxon>Mucoromycota</taxon>
        <taxon>Mortierellomycotina</taxon>
        <taxon>Mortierellomycetes</taxon>
        <taxon>Mortierellales</taxon>
        <taxon>Mortierellaceae</taxon>
        <taxon>Lunasporangiospora</taxon>
    </lineage>
</organism>
<evidence type="ECO:0000256" key="14">
    <source>
        <dbReference type="ARBA" id="ARBA00030453"/>
    </source>
</evidence>
<evidence type="ECO:0000313" key="18">
    <source>
        <dbReference type="Proteomes" id="UP000780801"/>
    </source>
</evidence>
<comment type="subcellular location">
    <subcellularLocation>
        <location evidence="3">Chromosome</location>
        <location evidence="3">Centromere</location>
        <location evidence="3">Kinetochore</location>
    </subcellularLocation>
    <subcellularLocation>
        <location evidence="2">Cytoplasm</location>
        <location evidence="2">Cytoskeleton</location>
        <location evidence="2">Spindle</location>
    </subcellularLocation>
    <subcellularLocation>
        <location evidence="1">Nucleus</location>
    </subcellularLocation>
</comment>
<keyword evidence="18" id="KW-1185">Reference proteome</keyword>
<protein>
    <recommendedName>
        <fullName evidence="5">DASH complex subunit DAM1</fullName>
    </recommendedName>
    <alternativeName>
        <fullName evidence="14">Outer kinetochore protein DAM1</fullName>
    </alternativeName>
</protein>
<dbReference type="AlphaFoldDB" id="A0A9P6FZP1"/>
<keyword evidence="7" id="KW-0963">Cytoplasm</keyword>
<dbReference type="Pfam" id="PF08653">
    <property type="entry name" value="DASH_Dam1"/>
    <property type="match status" value="1"/>
</dbReference>
<evidence type="ECO:0000256" key="4">
    <source>
        <dbReference type="ARBA" id="ARBA00010073"/>
    </source>
</evidence>
<dbReference type="GO" id="GO:1990758">
    <property type="term" value="P:mitotic sister chromatid biorientation"/>
    <property type="evidence" value="ECO:0007669"/>
    <property type="project" value="TreeGrafter"/>
</dbReference>
<evidence type="ECO:0000256" key="15">
    <source>
        <dbReference type="SAM" id="Coils"/>
    </source>
</evidence>
<evidence type="ECO:0000256" key="2">
    <source>
        <dbReference type="ARBA" id="ARBA00004186"/>
    </source>
</evidence>
<comment type="caution">
    <text evidence="17">The sequence shown here is derived from an EMBL/GenBank/DDBJ whole genome shotgun (WGS) entry which is preliminary data.</text>
</comment>
<evidence type="ECO:0000256" key="6">
    <source>
        <dbReference type="ARBA" id="ARBA00022454"/>
    </source>
</evidence>
<accession>A0A9P6FZP1</accession>
<dbReference type="Proteomes" id="UP000780801">
    <property type="component" value="Unassembled WGS sequence"/>
</dbReference>
<sequence length="428" mass="47145">MSQDSTNRRKSRIGPGFLLKRSTDDGDTNSSTAQGGSSLATDVSQLLFGSIRHASVHAGGSSGDLDSFRRSQQKQSYSHRSDGLITDPFFQQQQQQQQSGQHRQEEELSEQQIARLNSISKDVRDPVAKLSEAVDQLVDKMSVVSEIHLGLANFNESFGALLYGLKVASSNIEWTEAPTKESFERQEQRDTEVALLQKQQEELEYIRQQQLRIEREQEQARQQQEEEEAERLEAEHAKAEMIATRRASANPRNALKSIGNSTNASGNRMNTGIPRAAGGVTKIRRPTAGLAGKSASSTVYGGSGGGANQSRTPPRRVASTSLVAGPSRVGSGGQVRKMAGKLVMKRMADRLPIKYRDEPHRTPIEAIMRTLAENIEGLYLPEVVPVTNVPRHRCNEYLSVLSHAKEVVKSSGQKGVLFALNPDRYPSR</sequence>
<feature type="region of interest" description="Disordered" evidence="16">
    <location>
        <begin position="289"/>
        <end position="315"/>
    </location>
</feature>
<reference evidence="17" key="1">
    <citation type="journal article" date="2020" name="Fungal Divers.">
        <title>Resolving the Mortierellaceae phylogeny through synthesis of multi-gene phylogenetics and phylogenomics.</title>
        <authorList>
            <person name="Vandepol N."/>
            <person name="Liber J."/>
            <person name="Desiro A."/>
            <person name="Na H."/>
            <person name="Kennedy M."/>
            <person name="Barry K."/>
            <person name="Grigoriev I.V."/>
            <person name="Miller A.N."/>
            <person name="O'Donnell K."/>
            <person name="Stajich J.E."/>
            <person name="Bonito G."/>
        </authorList>
    </citation>
    <scope>NUCLEOTIDE SEQUENCE</scope>
    <source>
        <strain evidence="17">KOD1015</strain>
    </source>
</reference>
<evidence type="ECO:0000256" key="10">
    <source>
        <dbReference type="ARBA" id="ARBA00022838"/>
    </source>
</evidence>
<evidence type="ECO:0000256" key="7">
    <source>
        <dbReference type="ARBA" id="ARBA00022490"/>
    </source>
</evidence>
<keyword evidence="10" id="KW-0995">Kinetochore</keyword>
<evidence type="ECO:0000256" key="13">
    <source>
        <dbReference type="ARBA" id="ARBA00023328"/>
    </source>
</evidence>
<name>A0A9P6FZP1_9FUNG</name>
<feature type="coiled-coil region" evidence="15">
    <location>
        <begin position="196"/>
        <end position="242"/>
    </location>
</feature>
<evidence type="ECO:0000256" key="11">
    <source>
        <dbReference type="ARBA" id="ARBA00023212"/>
    </source>
</evidence>
<dbReference type="GO" id="GO:1990537">
    <property type="term" value="C:mitotic spindle polar microtubule"/>
    <property type="evidence" value="ECO:0007669"/>
    <property type="project" value="TreeGrafter"/>
</dbReference>
<dbReference type="GO" id="GO:0044732">
    <property type="term" value="C:mitotic spindle pole body"/>
    <property type="evidence" value="ECO:0007669"/>
    <property type="project" value="TreeGrafter"/>
</dbReference>
<keyword evidence="15" id="KW-0175">Coiled coil</keyword>
<feature type="region of interest" description="Disordered" evidence="16">
    <location>
        <begin position="1"/>
        <end position="39"/>
    </location>
</feature>
<feature type="compositionally biased region" description="Polar residues" evidence="16">
    <location>
        <begin position="28"/>
        <end position="39"/>
    </location>
</feature>
<feature type="region of interest" description="Disordered" evidence="16">
    <location>
        <begin position="58"/>
        <end position="83"/>
    </location>
</feature>
<keyword evidence="6" id="KW-0158">Chromosome</keyword>
<evidence type="ECO:0000256" key="9">
    <source>
        <dbReference type="ARBA" id="ARBA00022829"/>
    </source>
</evidence>
<keyword evidence="12" id="KW-0539">Nucleus</keyword>
<evidence type="ECO:0000256" key="3">
    <source>
        <dbReference type="ARBA" id="ARBA00004629"/>
    </source>
</evidence>
<proteinExistence type="inferred from homology"/>
<evidence type="ECO:0000256" key="1">
    <source>
        <dbReference type="ARBA" id="ARBA00004123"/>
    </source>
</evidence>
<keyword evidence="11" id="KW-0206">Cytoskeleton</keyword>
<keyword evidence="9" id="KW-0159">Chromosome partition</keyword>
<gene>
    <name evidence="17" type="ORF">BGW38_006637</name>
</gene>
<comment type="similarity">
    <text evidence="4">Belongs to the DASH complex DAM1 family.</text>
</comment>
<evidence type="ECO:0000313" key="17">
    <source>
        <dbReference type="EMBL" id="KAF9584389.1"/>
    </source>
</evidence>
<dbReference type="PANTHER" id="PTHR28113:SF1">
    <property type="entry name" value="DASH COMPLEX SUBUNIT DAM1"/>
    <property type="match status" value="1"/>
</dbReference>
<dbReference type="OrthoDB" id="5586015at2759"/>
<keyword evidence="8" id="KW-0493">Microtubule</keyword>
<dbReference type="GO" id="GO:0042729">
    <property type="term" value="C:DASH complex"/>
    <property type="evidence" value="ECO:0007669"/>
    <property type="project" value="InterPro"/>
</dbReference>